<proteinExistence type="predicted"/>
<dbReference type="RefSeq" id="WP_003975572.1">
    <property type="nucleotide sequence ID" value="NZ_CM001889.1"/>
</dbReference>
<protein>
    <recommendedName>
        <fullName evidence="3">Sugar phosphate isomerase</fullName>
    </recommendedName>
</protein>
<evidence type="ECO:0000313" key="2">
    <source>
        <dbReference type="Proteomes" id="UP000014062"/>
    </source>
</evidence>
<organism evidence="1 2">
    <name type="scientific">Streptomyces lividans 1326</name>
    <dbReference type="NCBI Taxonomy" id="1200984"/>
    <lineage>
        <taxon>Bacteria</taxon>
        <taxon>Bacillati</taxon>
        <taxon>Actinomycetota</taxon>
        <taxon>Actinomycetes</taxon>
        <taxon>Kitasatosporales</taxon>
        <taxon>Streptomycetaceae</taxon>
        <taxon>Streptomyces</taxon>
    </lineage>
</organism>
<evidence type="ECO:0008006" key="3">
    <source>
        <dbReference type="Google" id="ProtNLM"/>
    </source>
</evidence>
<reference evidence="2" key="1">
    <citation type="journal article" date="2013" name="Genome Biol. Evol.">
        <title>The genome sequence of Streptomyces lividans 66 reveals a novel tRNA-dependent peptide biosynthetic system within a metal-related genomic island.</title>
        <authorList>
            <person name="Cruz-Morales P."/>
            <person name="Vijgenboom E."/>
            <person name="Iruegas-Bocardo F."/>
            <person name="Girard G."/>
            <person name="Yanez-Guerra L.A."/>
            <person name="Ramos-Aboites H.E."/>
            <person name="Pernodet J.L."/>
            <person name="Anne J."/>
            <person name="van Wezel G.P."/>
            <person name="Barona-Gomez F."/>
        </authorList>
    </citation>
    <scope>NUCLEOTIDE SEQUENCE [LARGE SCALE GENOMIC DNA]</scope>
    <source>
        <strain evidence="2">1326</strain>
    </source>
</reference>
<gene>
    <name evidence="1" type="ORF">SLI_3607</name>
</gene>
<accession>A0A7U9DTV4</accession>
<sequence length="236" mass="24015">MNPGGDGSRSLPDALAGALDRALAPDAAAWLEQACAAVRREPGEVEGTFAVAARRCGRGALDAGAEAGAGADAGTGLGAGWSVDDAARVLLLAALPVRGAALAAVVSRLYRIGGGPERRAVLRSLSLLEAAGDLGDLGLPLVEDALRCNDPRLIAAAVGPYGARRLGAHAFRQAVLKCVFVGVPLDLVAALDARADAELDRMMADFAAERRAAGRALPPDVAAYLHTHRVSTEATA</sequence>
<evidence type="ECO:0000313" key="1">
    <source>
        <dbReference type="EMBL" id="EOY48320.1"/>
    </source>
</evidence>
<dbReference type="Proteomes" id="UP000014062">
    <property type="component" value="Chromosome"/>
</dbReference>
<dbReference type="NCBIfam" id="NF035938">
    <property type="entry name" value="EboA_domain"/>
    <property type="match status" value="1"/>
</dbReference>
<dbReference type="EMBL" id="CM001889">
    <property type="protein sequence ID" value="EOY48320.1"/>
    <property type="molecule type" value="Genomic_DNA"/>
</dbReference>
<name>A0A7U9DTV4_STRLI</name>
<dbReference type="InterPro" id="IPR047715">
    <property type="entry name" value="EboA_dom"/>
</dbReference>
<dbReference type="AlphaFoldDB" id="A0A7U9DTV4"/>